<dbReference type="FunFam" id="1.10.3370.10:FF:000001">
    <property type="entry name" value="Preprotein translocase subunit SecY"/>
    <property type="match status" value="1"/>
</dbReference>
<comment type="similarity">
    <text evidence="2 10 13">Belongs to the SecY/SEC61-alpha family.</text>
</comment>
<dbReference type="GO" id="GO:0043952">
    <property type="term" value="P:protein transport by the Sec complex"/>
    <property type="evidence" value="ECO:0007669"/>
    <property type="project" value="UniProtKB-UniRule"/>
</dbReference>
<evidence type="ECO:0000256" key="12">
    <source>
        <dbReference type="RuleBase" id="RU003484"/>
    </source>
</evidence>
<comment type="function">
    <text evidence="10 11">The central subunit of the protein translocation channel SecYEG. Consists of two halves formed by TMs 1-5 and 6-10. These two domains form a lateral gate at the front which open onto the bilayer between TMs 2 and 7, and are clamped together by SecE at the back. The channel is closed by both a pore ring composed of hydrophobic SecY resides and a short helix (helix 2A) on the extracellular side of the membrane which forms a plug. The plug probably moves laterally to allow the channel to open. The ring and the pore may move independently.</text>
</comment>
<evidence type="ECO:0000256" key="3">
    <source>
        <dbReference type="ARBA" id="ARBA00022448"/>
    </source>
</evidence>
<dbReference type="Gene3D" id="1.10.3370.10">
    <property type="entry name" value="SecY subunit domain"/>
    <property type="match status" value="1"/>
</dbReference>
<dbReference type="GO" id="GO:0065002">
    <property type="term" value="P:intracellular protein transmembrane transport"/>
    <property type="evidence" value="ECO:0007669"/>
    <property type="project" value="UniProtKB-UniRule"/>
</dbReference>
<evidence type="ECO:0000256" key="8">
    <source>
        <dbReference type="ARBA" id="ARBA00023136"/>
    </source>
</evidence>
<dbReference type="PIRSF" id="PIRSF004557">
    <property type="entry name" value="SecY"/>
    <property type="match status" value="1"/>
</dbReference>
<dbReference type="Pfam" id="PF00344">
    <property type="entry name" value="SecY"/>
    <property type="match status" value="1"/>
</dbReference>
<evidence type="ECO:0000256" key="1">
    <source>
        <dbReference type="ARBA" id="ARBA00004141"/>
    </source>
</evidence>
<sequence>MFRLLANIWSTPDLRKKILFTLGVIVLFRVAAHIPIPGIDLNAIRSLVSGNQLLQLLDLFSGGTLFNFSIIALGLNPYINASIIMQLLAVVIPKIEELQKEGEYGRQKINQYTRYLAVPIAIVQSYGVIIFLQKSGGGLLTGLSLLQLAAIMATLVAGTLMLMWLGELITEQGIGNGISLLIFAGIVGRLPVTVLQTKEVLNPNNLLTIGVVLLLGLAIIVGVIIANEGQRKILIQYARRIRGNRLYGGQTTHLPIRLNQAGVIPIIFAVSIILIPGMLGTFFAQAAPAASQLARIAKQVQDLFNNTTFYSSVYFFLVLIFTYVYTSIIFNPIKVADEIKKYGGFIPGIRPGKSTADYLSFISTRLTLVGGVFLGSVAVAPFIMTNITRIETLAFGGTGLLIVISVILETSKQLESQLIMRSYEGFLNKG</sequence>
<evidence type="ECO:0000256" key="13">
    <source>
        <dbReference type="RuleBase" id="RU004349"/>
    </source>
</evidence>
<dbReference type="EMBL" id="MHCZ01000040">
    <property type="protein sequence ID" value="OGY29166.1"/>
    <property type="molecule type" value="Genomic_DNA"/>
</dbReference>
<feature type="transmembrane region" description="Helical" evidence="10">
    <location>
        <begin position="144"/>
        <end position="165"/>
    </location>
</feature>
<evidence type="ECO:0000256" key="9">
    <source>
        <dbReference type="ARBA" id="ARBA00039733"/>
    </source>
</evidence>
<feature type="transmembrane region" description="Helical" evidence="10">
    <location>
        <begin position="206"/>
        <end position="226"/>
    </location>
</feature>
<evidence type="ECO:0000256" key="4">
    <source>
        <dbReference type="ARBA" id="ARBA00022692"/>
    </source>
</evidence>
<accession>A0A1G1WN63</accession>
<feature type="transmembrane region" description="Helical" evidence="10">
    <location>
        <begin position="366"/>
        <end position="387"/>
    </location>
</feature>
<keyword evidence="3 10" id="KW-0813">Transport</keyword>
<dbReference type="HAMAP" id="MF_01465">
    <property type="entry name" value="SecY"/>
    <property type="match status" value="1"/>
</dbReference>
<dbReference type="STRING" id="1802603.A3F35_03205"/>
<feature type="transmembrane region" description="Helical" evidence="10">
    <location>
        <begin position="263"/>
        <end position="284"/>
    </location>
</feature>
<comment type="subcellular location">
    <subcellularLocation>
        <location evidence="10">Cell membrane</location>
        <topology evidence="10">Multi-pass membrane protein</topology>
    </subcellularLocation>
    <subcellularLocation>
        <location evidence="1 12">Membrane</location>
        <topology evidence="1 12">Multi-pass membrane protein</topology>
    </subcellularLocation>
</comment>
<dbReference type="InterPro" id="IPR030659">
    <property type="entry name" value="SecY_CS"/>
</dbReference>
<evidence type="ECO:0000256" key="6">
    <source>
        <dbReference type="ARBA" id="ARBA00022989"/>
    </source>
</evidence>
<comment type="subunit">
    <text evidence="10">Component of the Sec protein translocase complex. Heterotrimer consisting of SecY, SecE and SecG subunits. The heterotrimers can form oligomers, although 1 heterotrimer is thought to be able to translocate proteins. Interacts with the ribosome. Interacts with SecDF, and other proteins may be involved. Interacts with SecA.</text>
</comment>
<keyword evidence="8 10" id="KW-0472">Membrane</keyword>
<keyword evidence="4 10" id="KW-0812">Transmembrane</keyword>
<evidence type="ECO:0000256" key="2">
    <source>
        <dbReference type="ARBA" id="ARBA00005751"/>
    </source>
</evidence>
<evidence type="ECO:0000313" key="14">
    <source>
        <dbReference type="EMBL" id="OGY29166.1"/>
    </source>
</evidence>
<feature type="transmembrane region" description="Helical" evidence="10">
    <location>
        <begin position="393"/>
        <end position="411"/>
    </location>
</feature>
<proteinExistence type="inferred from homology"/>
<organism evidence="14 15">
    <name type="scientific">Candidatus Woykebacteria bacterium RIFCSPHIGHO2_12_FULL_45_10</name>
    <dbReference type="NCBI Taxonomy" id="1802603"/>
    <lineage>
        <taxon>Bacteria</taxon>
        <taxon>Candidatus Woykeibacteriota</taxon>
    </lineage>
</organism>
<dbReference type="PROSITE" id="PS00756">
    <property type="entry name" value="SECY_2"/>
    <property type="match status" value="1"/>
</dbReference>
<evidence type="ECO:0000256" key="11">
    <source>
        <dbReference type="RuleBase" id="RU000537"/>
    </source>
</evidence>
<dbReference type="InterPro" id="IPR026593">
    <property type="entry name" value="SecY"/>
</dbReference>
<dbReference type="PRINTS" id="PR00303">
    <property type="entry name" value="SECYTRNLCASE"/>
</dbReference>
<dbReference type="PANTHER" id="PTHR10906">
    <property type="entry name" value="SECY/SEC61-ALPHA FAMILY MEMBER"/>
    <property type="match status" value="1"/>
</dbReference>
<dbReference type="AlphaFoldDB" id="A0A1G1WN63"/>
<keyword evidence="10" id="KW-1003">Cell membrane</keyword>
<keyword evidence="5 10" id="KW-0653">Protein transport</keyword>
<dbReference type="InterPro" id="IPR002208">
    <property type="entry name" value="SecY/SEC61-alpha"/>
</dbReference>
<feature type="transmembrane region" description="Helical" evidence="10">
    <location>
        <begin position="313"/>
        <end position="333"/>
    </location>
</feature>
<evidence type="ECO:0000256" key="5">
    <source>
        <dbReference type="ARBA" id="ARBA00022927"/>
    </source>
</evidence>
<comment type="caution">
    <text evidence="14">The sequence shown here is derived from an EMBL/GenBank/DDBJ whole genome shotgun (WGS) entry which is preliminary data.</text>
</comment>
<evidence type="ECO:0000256" key="10">
    <source>
        <dbReference type="HAMAP-Rule" id="MF_01465"/>
    </source>
</evidence>
<feature type="transmembrane region" description="Helical" evidence="10">
    <location>
        <begin position="177"/>
        <end position="194"/>
    </location>
</feature>
<name>A0A1G1WN63_9BACT</name>
<dbReference type="SUPFAM" id="SSF103491">
    <property type="entry name" value="Preprotein translocase SecY subunit"/>
    <property type="match status" value="1"/>
</dbReference>
<feature type="transmembrane region" description="Helical" evidence="10">
    <location>
        <begin position="65"/>
        <end position="91"/>
    </location>
</feature>
<evidence type="ECO:0000256" key="7">
    <source>
        <dbReference type="ARBA" id="ARBA00023010"/>
    </source>
</evidence>
<keyword evidence="7 10" id="KW-0811">Translocation</keyword>
<reference evidence="14 15" key="1">
    <citation type="journal article" date="2016" name="Nat. Commun.">
        <title>Thousands of microbial genomes shed light on interconnected biogeochemical processes in an aquifer system.</title>
        <authorList>
            <person name="Anantharaman K."/>
            <person name="Brown C.T."/>
            <person name="Hug L.A."/>
            <person name="Sharon I."/>
            <person name="Castelle C.J."/>
            <person name="Probst A.J."/>
            <person name="Thomas B.C."/>
            <person name="Singh A."/>
            <person name="Wilkins M.J."/>
            <person name="Karaoz U."/>
            <person name="Brodie E.L."/>
            <person name="Williams K.H."/>
            <person name="Hubbard S.S."/>
            <person name="Banfield J.F."/>
        </authorList>
    </citation>
    <scope>NUCLEOTIDE SEQUENCE [LARGE SCALE GENOMIC DNA]</scope>
</reference>
<comment type="caution">
    <text evidence="10">Lacks conserved residue(s) required for the propagation of feature annotation.</text>
</comment>
<evidence type="ECO:0000313" key="15">
    <source>
        <dbReference type="Proteomes" id="UP000178068"/>
    </source>
</evidence>
<keyword evidence="6 10" id="KW-1133">Transmembrane helix</keyword>
<dbReference type="GO" id="GO:0006605">
    <property type="term" value="P:protein targeting"/>
    <property type="evidence" value="ECO:0007669"/>
    <property type="project" value="UniProtKB-UniRule"/>
</dbReference>
<feature type="transmembrane region" description="Helical" evidence="10">
    <location>
        <begin position="112"/>
        <end position="132"/>
    </location>
</feature>
<protein>
    <recommendedName>
        <fullName evidence="9 10">Protein translocase subunit SecY</fullName>
    </recommendedName>
</protein>
<gene>
    <name evidence="10" type="primary">secY</name>
    <name evidence="14" type="ORF">A3F35_03205</name>
</gene>
<dbReference type="PROSITE" id="PS00755">
    <property type="entry name" value="SECY_1"/>
    <property type="match status" value="1"/>
</dbReference>
<dbReference type="InterPro" id="IPR023201">
    <property type="entry name" value="SecY_dom_sf"/>
</dbReference>
<dbReference type="Proteomes" id="UP000178068">
    <property type="component" value="Unassembled WGS sequence"/>
</dbReference>
<dbReference type="NCBIfam" id="TIGR00967">
    <property type="entry name" value="3a0501s007"/>
    <property type="match status" value="1"/>
</dbReference>
<dbReference type="GO" id="GO:0005886">
    <property type="term" value="C:plasma membrane"/>
    <property type="evidence" value="ECO:0007669"/>
    <property type="project" value="UniProtKB-SubCell"/>
</dbReference>